<sequence length="295" mass="31675">MIYIATCACLRIADISPTVTVVASIRERAAIFLGQHDRKKLDAGQHSWRYYAGGDGDPVLLLGGGSGIGIGWLDLAPALTPRFRTIAPDYPSSAGSCAELVDGLVAALDAEGVDRAHVVGQSAGGMFAELLSRRVPDRVRSLTLSSTGLYGAEDVDRLRMRVETTLATPWPQTQEAIRTALRSTWQDSEDAEFWIEQVVTAGDAAGSAGAANSYRLLLELAEGVDELMRGPAWAGPTLLFRADDDPLITTTHAGRLRALHPDCDFRTFPDGGHSLLISRTADYIGTVTDFLVHPD</sequence>
<comment type="caution">
    <text evidence="2">The sequence shown here is derived from an EMBL/GenBank/DDBJ whole genome shotgun (WGS) entry which is preliminary data.</text>
</comment>
<dbReference type="GO" id="GO:0047372">
    <property type="term" value="F:monoacylglycerol lipase activity"/>
    <property type="evidence" value="ECO:0007669"/>
    <property type="project" value="TreeGrafter"/>
</dbReference>
<organism evidence="2 3">
    <name type="scientific">Nocardia colli</name>
    <dbReference type="NCBI Taxonomy" id="2545717"/>
    <lineage>
        <taxon>Bacteria</taxon>
        <taxon>Bacillati</taxon>
        <taxon>Actinomycetota</taxon>
        <taxon>Actinomycetes</taxon>
        <taxon>Mycobacteriales</taxon>
        <taxon>Nocardiaceae</taxon>
        <taxon>Nocardia</taxon>
    </lineage>
</organism>
<keyword evidence="2" id="KW-0378">Hydrolase</keyword>
<gene>
    <name evidence="2" type="ORF">F3087_31670</name>
</gene>
<dbReference type="SUPFAM" id="SSF53474">
    <property type="entry name" value="alpha/beta-Hydrolases"/>
    <property type="match status" value="1"/>
</dbReference>
<dbReference type="PANTHER" id="PTHR43798">
    <property type="entry name" value="MONOACYLGLYCEROL LIPASE"/>
    <property type="match status" value="1"/>
</dbReference>
<dbReference type="Gene3D" id="3.40.50.1820">
    <property type="entry name" value="alpha/beta hydrolase"/>
    <property type="match status" value="1"/>
</dbReference>
<evidence type="ECO:0000313" key="2">
    <source>
        <dbReference type="EMBL" id="KAA8884925.1"/>
    </source>
</evidence>
<dbReference type="GO" id="GO:0046464">
    <property type="term" value="P:acylglycerol catabolic process"/>
    <property type="evidence" value="ECO:0007669"/>
    <property type="project" value="TreeGrafter"/>
</dbReference>
<proteinExistence type="predicted"/>
<accession>A0A5N0E9V6</accession>
<dbReference type="InterPro" id="IPR050266">
    <property type="entry name" value="AB_hydrolase_sf"/>
</dbReference>
<name>A0A5N0E9V6_9NOCA</name>
<evidence type="ECO:0000313" key="3">
    <source>
        <dbReference type="Proteomes" id="UP000323876"/>
    </source>
</evidence>
<reference evidence="2 3" key="1">
    <citation type="submission" date="2019-09" db="EMBL/GenBank/DDBJ databases">
        <authorList>
            <person name="Wang X."/>
        </authorList>
    </citation>
    <scope>NUCLEOTIDE SEQUENCE [LARGE SCALE GENOMIC DNA]</scope>
    <source>
        <strain evidence="2 3">CICC 11023</strain>
    </source>
</reference>
<dbReference type="Pfam" id="PF00561">
    <property type="entry name" value="Abhydrolase_1"/>
    <property type="match status" value="1"/>
</dbReference>
<dbReference type="AlphaFoldDB" id="A0A5N0E9V6"/>
<dbReference type="InterPro" id="IPR029058">
    <property type="entry name" value="AB_hydrolase_fold"/>
</dbReference>
<dbReference type="InterPro" id="IPR000073">
    <property type="entry name" value="AB_hydrolase_1"/>
</dbReference>
<dbReference type="Proteomes" id="UP000323876">
    <property type="component" value="Unassembled WGS sequence"/>
</dbReference>
<dbReference type="PANTHER" id="PTHR43798:SF33">
    <property type="entry name" value="HYDROLASE, PUTATIVE (AFU_ORTHOLOGUE AFUA_2G14860)-RELATED"/>
    <property type="match status" value="1"/>
</dbReference>
<keyword evidence="3" id="KW-1185">Reference proteome</keyword>
<dbReference type="OrthoDB" id="4533875at2"/>
<evidence type="ECO:0000259" key="1">
    <source>
        <dbReference type="Pfam" id="PF00561"/>
    </source>
</evidence>
<dbReference type="EMBL" id="VXLC01000017">
    <property type="protein sequence ID" value="KAA8884925.1"/>
    <property type="molecule type" value="Genomic_DNA"/>
</dbReference>
<protein>
    <submittedName>
        <fullName evidence="2">Alpha/beta hydrolase</fullName>
    </submittedName>
</protein>
<feature type="domain" description="AB hydrolase-1" evidence="1">
    <location>
        <begin position="58"/>
        <end position="278"/>
    </location>
</feature>
<dbReference type="GO" id="GO:0016020">
    <property type="term" value="C:membrane"/>
    <property type="evidence" value="ECO:0007669"/>
    <property type="project" value="TreeGrafter"/>
</dbReference>